<proteinExistence type="predicted"/>
<dbReference type="AlphaFoldDB" id="A0A7Y3RL87"/>
<dbReference type="Pfam" id="PF02517">
    <property type="entry name" value="Rce1-like"/>
    <property type="match status" value="1"/>
</dbReference>
<feature type="transmembrane region" description="Helical" evidence="1">
    <location>
        <begin position="94"/>
        <end position="114"/>
    </location>
</feature>
<dbReference type="RefSeq" id="WP_173198015.1">
    <property type="nucleotide sequence ID" value="NZ_JABFCX010000002.1"/>
</dbReference>
<comment type="caution">
    <text evidence="3">The sequence shown here is derived from an EMBL/GenBank/DDBJ whole genome shotgun (WGS) entry which is preliminary data.</text>
</comment>
<keyword evidence="1" id="KW-0472">Membrane</keyword>
<feature type="transmembrane region" description="Helical" evidence="1">
    <location>
        <begin position="189"/>
        <end position="207"/>
    </location>
</feature>
<evidence type="ECO:0000313" key="4">
    <source>
        <dbReference type="Proteomes" id="UP000536835"/>
    </source>
</evidence>
<evidence type="ECO:0000313" key="3">
    <source>
        <dbReference type="EMBL" id="NNU16075.1"/>
    </source>
</evidence>
<accession>A0A7Y3RL87</accession>
<keyword evidence="3" id="KW-0645">Protease</keyword>
<feature type="transmembrane region" description="Helical" evidence="1">
    <location>
        <begin position="158"/>
        <end position="177"/>
    </location>
</feature>
<dbReference type="GO" id="GO:0080120">
    <property type="term" value="P:CAAX-box protein maturation"/>
    <property type="evidence" value="ECO:0007669"/>
    <property type="project" value="UniProtKB-ARBA"/>
</dbReference>
<feature type="transmembrane region" description="Helical" evidence="1">
    <location>
        <begin position="126"/>
        <end position="146"/>
    </location>
</feature>
<feature type="domain" description="CAAX prenyl protease 2/Lysostaphin resistance protein A-like" evidence="2">
    <location>
        <begin position="95"/>
        <end position="199"/>
    </location>
</feature>
<evidence type="ECO:0000259" key="2">
    <source>
        <dbReference type="Pfam" id="PF02517"/>
    </source>
</evidence>
<organism evidence="3 4">
    <name type="scientific">Parvularcula mediterranea</name>
    <dbReference type="NCBI Taxonomy" id="2732508"/>
    <lineage>
        <taxon>Bacteria</taxon>
        <taxon>Pseudomonadati</taxon>
        <taxon>Pseudomonadota</taxon>
        <taxon>Alphaproteobacteria</taxon>
        <taxon>Parvularculales</taxon>
        <taxon>Parvularculaceae</taxon>
        <taxon>Parvularcula</taxon>
    </lineage>
</organism>
<dbReference type="EMBL" id="JABFCX010000002">
    <property type="protein sequence ID" value="NNU16075.1"/>
    <property type="molecule type" value="Genomic_DNA"/>
</dbReference>
<keyword evidence="4" id="KW-1185">Reference proteome</keyword>
<dbReference type="GO" id="GO:0006508">
    <property type="term" value="P:proteolysis"/>
    <property type="evidence" value="ECO:0007669"/>
    <property type="project" value="UniProtKB-KW"/>
</dbReference>
<reference evidence="3 4" key="1">
    <citation type="submission" date="2020-05" db="EMBL/GenBank/DDBJ databases">
        <title>Parvularcula mediterraneae sp. nov., isolated from polypropylene straw from shallow seawater of the seashore of Laganas in Zakynthos island, Greece.</title>
        <authorList>
            <person name="Szabo I."/>
            <person name="Al-Omari J."/>
            <person name="Rado J."/>
            <person name="Szerdahelyi G.S."/>
        </authorList>
    </citation>
    <scope>NUCLEOTIDE SEQUENCE [LARGE SCALE GENOMIC DNA]</scope>
    <source>
        <strain evidence="3 4">ZS-1/3</strain>
    </source>
</reference>
<name>A0A7Y3RL87_9PROT</name>
<sequence>MLAQEAINTAVQLGIVLVIALIVWAIFGRKKAGYFRWIGLIAPTGRSMLWALGLFVLIKAVSGIMFLVPELSQAASADNTVAGQIRQEGWSGEILLVILLVAGIKTALAEEIFFRGLIAKRLIGAAGFWAGNLIHACLFGAIHLLIFVVPGGPEPNMLTVPAFLLIPGFAGFMMAFANERLGNGSIFPGWLIHALGNAMAYPLLAFGL</sequence>
<dbReference type="GO" id="GO:0004175">
    <property type="term" value="F:endopeptidase activity"/>
    <property type="evidence" value="ECO:0007669"/>
    <property type="project" value="UniProtKB-ARBA"/>
</dbReference>
<feature type="transmembrane region" description="Helical" evidence="1">
    <location>
        <begin position="48"/>
        <end position="68"/>
    </location>
</feature>
<keyword evidence="3" id="KW-0378">Hydrolase</keyword>
<gene>
    <name evidence="3" type="ORF">HK107_07040</name>
</gene>
<evidence type="ECO:0000256" key="1">
    <source>
        <dbReference type="SAM" id="Phobius"/>
    </source>
</evidence>
<protein>
    <submittedName>
        <fullName evidence="3">CPBP family intramembrane metalloprotease</fullName>
    </submittedName>
</protein>
<dbReference type="GO" id="GO:0008237">
    <property type="term" value="F:metallopeptidase activity"/>
    <property type="evidence" value="ECO:0007669"/>
    <property type="project" value="UniProtKB-KW"/>
</dbReference>
<dbReference type="InterPro" id="IPR003675">
    <property type="entry name" value="Rce1/LyrA-like_dom"/>
</dbReference>
<keyword evidence="3" id="KW-0482">Metalloprotease</keyword>
<keyword evidence="1" id="KW-0812">Transmembrane</keyword>
<dbReference type="Proteomes" id="UP000536835">
    <property type="component" value="Unassembled WGS sequence"/>
</dbReference>
<feature type="transmembrane region" description="Helical" evidence="1">
    <location>
        <begin position="6"/>
        <end position="27"/>
    </location>
</feature>
<keyword evidence="1" id="KW-1133">Transmembrane helix</keyword>